<proteinExistence type="predicted"/>
<reference evidence="3" key="1">
    <citation type="journal article" date="2019" name="Int. J. Syst. Evol. Microbiol.">
        <title>The Global Catalogue of Microorganisms (GCM) 10K type strain sequencing project: providing services to taxonomists for standard genome sequencing and annotation.</title>
        <authorList>
            <consortium name="The Broad Institute Genomics Platform"/>
            <consortium name="The Broad Institute Genome Sequencing Center for Infectious Disease"/>
            <person name="Wu L."/>
            <person name="Ma J."/>
        </authorList>
    </citation>
    <scope>NUCLEOTIDE SEQUENCE [LARGE SCALE GENOMIC DNA]</scope>
    <source>
        <strain evidence="3">JCM 9373</strain>
    </source>
</reference>
<protein>
    <recommendedName>
        <fullName evidence="4">Lipoprotein</fullName>
    </recommendedName>
</protein>
<dbReference type="PROSITE" id="PS51257">
    <property type="entry name" value="PROKAR_LIPOPROTEIN"/>
    <property type="match status" value="1"/>
</dbReference>
<name>A0ABP6N7Y3_9ACTN</name>
<evidence type="ECO:0000313" key="3">
    <source>
        <dbReference type="Proteomes" id="UP001500320"/>
    </source>
</evidence>
<organism evidence="2 3">
    <name type="scientific">Planomonospora alba</name>
    <dbReference type="NCBI Taxonomy" id="161354"/>
    <lineage>
        <taxon>Bacteria</taxon>
        <taxon>Bacillati</taxon>
        <taxon>Actinomycetota</taxon>
        <taxon>Actinomycetes</taxon>
        <taxon>Streptosporangiales</taxon>
        <taxon>Streptosporangiaceae</taxon>
        <taxon>Planomonospora</taxon>
    </lineage>
</organism>
<feature type="signal peptide" evidence="1">
    <location>
        <begin position="1"/>
        <end position="25"/>
    </location>
</feature>
<dbReference type="Proteomes" id="UP001500320">
    <property type="component" value="Unassembled WGS sequence"/>
</dbReference>
<keyword evidence="1" id="KW-0732">Signal</keyword>
<dbReference type="EMBL" id="BAAAUT010000024">
    <property type="protein sequence ID" value="GAA3139046.1"/>
    <property type="molecule type" value="Genomic_DNA"/>
</dbReference>
<comment type="caution">
    <text evidence="2">The sequence shown here is derived from an EMBL/GenBank/DDBJ whole genome shotgun (WGS) entry which is preliminary data.</text>
</comment>
<evidence type="ECO:0008006" key="4">
    <source>
        <dbReference type="Google" id="ProtNLM"/>
    </source>
</evidence>
<evidence type="ECO:0000313" key="2">
    <source>
        <dbReference type="EMBL" id="GAA3139046.1"/>
    </source>
</evidence>
<keyword evidence="3" id="KW-1185">Reference proteome</keyword>
<evidence type="ECO:0000256" key="1">
    <source>
        <dbReference type="SAM" id="SignalP"/>
    </source>
</evidence>
<accession>A0ABP6N7Y3</accession>
<dbReference type="RefSeq" id="WP_344860310.1">
    <property type="nucleotide sequence ID" value="NZ_BAAAUT010000024.1"/>
</dbReference>
<gene>
    <name evidence="2" type="ORF">GCM10010466_32720</name>
</gene>
<feature type="chain" id="PRO_5046456245" description="Lipoprotein" evidence="1">
    <location>
        <begin position="26"/>
        <end position="334"/>
    </location>
</feature>
<sequence length="334" mass="34889">MRTPPAAPRLLSGAALATAAALTLAACSSGGDRPVGGGAAATGAVGAVGGRSAGSPSGGAAGTTPSPAALTAEAYRAELNKARGPVRDELRKLSRTGGFKGLDKRIGRTATAVRDAVARLETLTPPPEVALQHATYLDALRMFGAAFDGARQDVRAQEACTGPAVLTRLDRAGDLADMKEAAAGLAGYPADVVPVKAAKQKTRRLPNGRIIQSESRTGRGSLKVHNGGTRDAVVVVMRGKRKAVTFYVRKKSRATVPGVRDGSYKIFYTTGTDWDSGARAFSRSCGFTEFGKSVRFKTTYSGGYVRWNNWTLTLHAVKNGTVRSKPVDPDKFPG</sequence>